<dbReference type="Gene3D" id="2.60.40.420">
    <property type="entry name" value="Cupredoxins - blue copper proteins"/>
    <property type="match status" value="1"/>
</dbReference>
<evidence type="ECO:0000256" key="2">
    <source>
        <dbReference type="ARBA" id="ARBA00022723"/>
    </source>
</evidence>
<keyword evidence="5" id="KW-0325">Glycoprotein</keyword>
<feature type="compositionally biased region" description="Pro residues" evidence="6">
    <location>
        <begin position="186"/>
        <end position="199"/>
    </location>
</feature>
<dbReference type="Pfam" id="PF02298">
    <property type="entry name" value="Cu_bind_like"/>
    <property type="match status" value="1"/>
</dbReference>
<dbReference type="RefSeq" id="XP_024930129.1">
    <property type="nucleotide sequence ID" value="XM_025074361.3"/>
</dbReference>
<evidence type="ECO:0000256" key="3">
    <source>
        <dbReference type="ARBA" id="ARBA00022982"/>
    </source>
</evidence>
<keyword evidence="3" id="KW-0249">Electron transport</keyword>
<evidence type="ECO:0000259" key="9">
    <source>
        <dbReference type="PROSITE" id="PS51485"/>
    </source>
</evidence>
<dbReference type="GO" id="GO:0009055">
    <property type="term" value="F:electron transfer activity"/>
    <property type="evidence" value="ECO:0007669"/>
    <property type="project" value="InterPro"/>
</dbReference>
<evidence type="ECO:0000256" key="4">
    <source>
        <dbReference type="ARBA" id="ARBA00023008"/>
    </source>
</evidence>
<dbReference type="InterPro" id="IPR039391">
    <property type="entry name" value="Phytocyanin-like"/>
</dbReference>
<keyword evidence="10" id="KW-1185">Reference proteome</keyword>
<keyword evidence="2" id="KW-0479">Metal-binding</keyword>
<dbReference type="SUPFAM" id="SSF49503">
    <property type="entry name" value="Cupredoxins"/>
    <property type="match status" value="1"/>
</dbReference>
<reference evidence="10" key="1">
    <citation type="submission" date="2025-05" db="UniProtKB">
        <authorList>
            <consortium name="RefSeq"/>
        </authorList>
    </citation>
    <scope>NUCLEOTIDE SEQUENCE [LARGE SCALE GENOMIC DNA]</scope>
</reference>
<dbReference type="PROSITE" id="PS51485">
    <property type="entry name" value="PHYTOCYANIN"/>
    <property type="match status" value="1"/>
</dbReference>
<evidence type="ECO:0000256" key="5">
    <source>
        <dbReference type="ARBA" id="ARBA00023180"/>
    </source>
</evidence>
<feature type="chain" id="PRO_5044646929" evidence="8">
    <location>
        <begin position="29"/>
        <end position="283"/>
    </location>
</feature>
<evidence type="ECO:0000256" key="1">
    <source>
        <dbReference type="ARBA" id="ARBA00022448"/>
    </source>
</evidence>
<feature type="compositionally biased region" description="Low complexity" evidence="6">
    <location>
        <begin position="138"/>
        <end position="156"/>
    </location>
</feature>
<dbReference type="GO" id="GO:0046872">
    <property type="term" value="F:metal ion binding"/>
    <property type="evidence" value="ECO:0007669"/>
    <property type="project" value="UniProtKB-KW"/>
</dbReference>
<organism evidence="10 11">
    <name type="scientific">Ziziphus jujuba</name>
    <name type="common">Chinese jujube</name>
    <name type="synonym">Ziziphus sativa</name>
    <dbReference type="NCBI Taxonomy" id="326968"/>
    <lineage>
        <taxon>Eukaryota</taxon>
        <taxon>Viridiplantae</taxon>
        <taxon>Streptophyta</taxon>
        <taxon>Embryophyta</taxon>
        <taxon>Tracheophyta</taxon>
        <taxon>Spermatophyta</taxon>
        <taxon>Magnoliopsida</taxon>
        <taxon>eudicotyledons</taxon>
        <taxon>Gunneridae</taxon>
        <taxon>Pentapetalae</taxon>
        <taxon>rosids</taxon>
        <taxon>fabids</taxon>
        <taxon>Rosales</taxon>
        <taxon>Rhamnaceae</taxon>
        <taxon>Paliureae</taxon>
        <taxon>Ziziphus</taxon>
    </lineage>
</organism>
<dbReference type="FunFam" id="2.60.40.420:FF:000003">
    <property type="entry name" value="Blue copper"/>
    <property type="match status" value="1"/>
</dbReference>
<dbReference type="Proteomes" id="UP001652623">
    <property type="component" value="Chromosome 2"/>
</dbReference>
<keyword evidence="7" id="KW-1133">Transmembrane helix</keyword>
<dbReference type="InterPro" id="IPR008972">
    <property type="entry name" value="Cupredoxin"/>
</dbReference>
<dbReference type="InterPro" id="IPR003245">
    <property type="entry name" value="Phytocyanin_dom"/>
</dbReference>
<evidence type="ECO:0000256" key="8">
    <source>
        <dbReference type="SAM" id="SignalP"/>
    </source>
</evidence>
<evidence type="ECO:0000256" key="7">
    <source>
        <dbReference type="SAM" id="Phobius"/>
    </source>
</evidence>
<keyword evidence="1" id="KW-0813">Transport</keyword>
<dbReference type="GeneID" id="107419681"/>
<dbReference type="CDD" id="cd04216">
    <property type="entry name" value="Phytocyanin"/>
    <property type="match status" value="1"/>
</dbReference>
<feature type="signal peptide" evidence="8">
    <location>
        <begin position="1"/>
        <end position="28"/>
    </location>
</feature>
<accession>A0A6P3ZUQ9</accession>
<reference evidence="11" key="2">
    <citation type="submission" date="2025-08" db="UniProtKB">
        <authorList>
            <consortium name="RefSeq"/>
        </authorList>
    </citation>
    <scope>IDENTIFICATION</scope>
    <source>
        <tissue evidence="11">Seedling</tissue>
    </source>
</reference>
<dbReference type="AlphaFoldDB" id="A0A6P3ZUQ9"/>
<evidence type="ECO:0000256" key="6">
    <source>
        <dbReference type="SAM" id="MobiDB-lite"/>
    </source>
</evidence>
<feature type="region of interest" description="Disordered" evidence="6">
    <location>
        <begin position="130"/>
        <end position="235"/>
    </location>
</feature>
<keyword evidence="8" id="KW-0732">Signal</keyword>
<dbReference type="KEGG" id="zju:107419681"/>
<keyword evidence="4" id="KW-0186">Copper</keyword>
<keyword evidence="7" id="KW-0812">Transmembrane</keyword>
<evidence type="ECO:0000313" key="11">
    <source>
        <dbReference type="RefSeq" id="XP_024930129.1"/>
    </source>
</evidence>
<feature type="transmembrane region" description="Helical" evidence="7">
    <location>
        <begin position="244"/>
        <end position="263"/>
    </location>
</feature>
<protein>
    <submittedName>
        <fullName evidence="11">Uclacyanin 1</fullName>
    </submittedName>
</protein>
<dbReference type="PANTHER" id="PTHR33021">
    <property type="entry name" value="BLUE COPPER PROTEIN"/>
    <property type="match status" value="1"/>
</dbReference>
<feature type="compositionally biased region" description="Polar residues" evidence="6">
    <location>
        <begin position="215"/>
        <end position="235"/>
    </location>
</feature>
<dbReference type="GO" id="GO:0005886">
    <property type="term" value="C:plasma membrane"/>
    <property type="evidence" value="ECO:0007669"/>
    <property type="project" value="TreeGrafter"/>
</dbReference>
<dbReference type="PANTHER" id="PTHR33021:SF499">
    <property type="entry name" value="OS12G0150500 PROTEIN"/>
    <property type="match status" value="1"/>
</dbReference>
<evidence type="ECO:0000313" key="10">
    <source>
        <dbReference type="Proteomes" id="UP001652623"/>
    </source>
</evidence>
<name>A0A6P3ZUQ9_ZIZJJ</name>
<sequence>MVGLRPEWAVKAIVVIIITSILFRCVSAVTNHTVGGVSGWDLTSNLQGWAAETTFRVGDFLVFSYTPVHDVLEVHHLDYHFCHTVHPIRTYNDGETVIQLTQPGPRYFICGRQGHCNMGLRLQVQVLPQLSDNNDNAPTTPTTISPSSSPTASPPSDGGGDQTNRHQNHPSAPPRRAPLIGDRRPPPPARPTPPPPAAPAPSNDAGGEIEVPSIGSENGPQDKPNNPANATSASPPCTCGAGEVVISLLFWWFPVITALVMLVSSWSIRELGFLFGISHLVIV</sequence>
<gene>
    <name evidence="11" type="primary">LOC107419681</name>
</gene>
<proteinExistence type="predicted"/>
<feature type="domain" description="Phytocyanin" evidence="9">
    <location>
        <begin position="30"/>
        <end position="128"/>
    </location>
</feature>
<keyword evidence="7" id="KW-0472">Membrane</keyword>